<dbReference type="Proteomes" id="UP000324209">
    <property type="component" value="Chromosome"/>
</dbReference>
<dbReference type="InterPro" id="IPR033937">
    <property type="entry name" value="MGS_CPS_CarB"/>
</dbReference>
<keyword evidence="7" id="KW-0677">Repeat</keyword>
<evidence type="ECO:0000256" key="10">
    <source>
        <dbReference type="ARBA" id="ARBA00022842"/>
    </source>
</evidence>
<comment type="catalytic activity">
    <reaction evidence="14">
        <text>hydrogencarbonate + L-glutamine + 2 ATP + H2O = carbamoyl phosphate + L-glutamate + 2 ADP + phosphate + 2 H(+)</text>
        <dbReference type="Rhea" id="RHEA:18633"/>
        <dbReference type="ChEBI" id="CHEBI:15377"/>
        <dbReference type="ChEBI" id="CHEBI:15378"/>
        <dbReference type="ChEBI" id="CHEBI:17544"/>
        <dbReference type="ChEBI" id="CHEBI:29985"/>
        <dbReference type="ChEBI" id="CHEBI:30616"/>
        <dbReference type="ChEBI" id="CHEBI:43474"/>
        <dbReference type="ChEBI" id="CHEBI:58228"/>
        <dbReference type="ChEBI" id="CHEBI:58359"/>
        <dbReference type="ChEBI" id="CHEBI:456216"/>
        <dbReference type="EC" id="6.3.5.5"/>
    </reaction>
</comment>
<evidence type="ECO:0000256" key="3">
    <source>
        <dbReference type="ARBA" id="ARBA00022571"/>
    </source>
</evidence>
<evidence type="ECO:0000256" key="7">
    <source>
        <dbReference type="ARBA" id="ARBA00022737"/>
    </source>
</evidence>
<dbReference type="RefSeq" id="WP_149485851.1">
    <property type="nucleotide sequence ID" value="NZ_CP036150.1"/>
</dbReference>
<evidence type="ECO:0000259" key="17">
    <source>
        <dbReference type="PROSITE" id="PS51855"/>
    </source>
</evidence>
<dbReference type="InterPro" id="IPR058047">
    <property type="entry name" value="CPSase_preATP-grasp"/>
</dbReference>
<dbReference type="GO" id="GO:0005524">
    <property type="term" value="F:ATP binding"/>
    <property type="evidence" value="ECO:0007669"/>
    <property type="project" value="UniProtKB-UniRule"/>
</dbReference>
<dbReference type="Pfam" id="PF02787">
    <property type="entry name" value="CPSase_L_D3"/>
    <property type="match status" value="1"/>
</dbReference>
<accession>A0A5C1QJK5</accession>
<dbReference type="UniPathway" id="UPA00070">
    <property type="reaction ID" value="UER00115"/>
</dbReference>
<evidence type="ECO:0000256" key="6">
    <source>
        <dbReference type="ARBA" id="ARBA00022723"/>
    </source>
</evidence>
<organism evidence="18 19">
    <name type="scientific">Oceanispirochaeta crateris</name>
    <dbReference type="NCBI Taxonomy" id="2518645"/>
    <lineage>
        <taxon>Bacteria</taxon>
        <taxon>Pseudomonadati</taxon>
        <taxon>Spirochaetota</taxon>
        <taxon>Spirochaetia</taxon>
        <taxon>Spirochaetales</taxon>
        <taxon>Spirochaetaceae</taxon>
        <taxon>Oceanispirochaeta</taxon>
    </lineage>
</organism>
<dbReference type="SUPFAM" id="SSF48108">
    <property type="entry name" value="Carbamoyl phosphate synthetase, large subunit connection domain"/>
    <property type="match status" value="1"/>
</dbReference>
<evidence type="ECO:0000256" key="14">
    <source>
        <dbReference type="ARBA" id="ARBA00048816"/>
    </source>
</evidence>
<feature type="domain" description="ATP-grasp" evidence="16">
    <location>
        <begin position="133"/>
        <end position="328"/>
    </location>
</feature>
<dbReference type="SMART" id="SM00851">
    <property type="entry name" value="MGS"/>
    <property type="match status" value="1"/>
</dbReference>
<dbReference type="AlphaFoldDB" id="A0A5C1QJK5"/>
<dbReference type="InterPro" id="IPR011761">
    <property type="entry name" value="ATP-grasp"/>
</dbReference>
<evidence type="ECO:0000256" key="11">
    <source>
        <dbReference type="ARBA" id="ARBA00022975"/>
    </source>
</evidence>
<evidence type="ECO:0000256" key="12">
    <source>
        <dbReference type="ARBA" id="ARBA00023211"/>
    </source>
</evidence>
<dbReference type="GO" id="GO:0044205">
    <property type="term" value="P:'de novo' UMP biosynthetic process"/>
    <property type="evidence" value="ECO:0007669"/>
    <property type="project" value="UniProtKB-UniPathway"/>
</dbReference>
<evidence type="ECO:0000256" key="8">
    <source>
        <dbReference type="ARBA" id="ARBA00022741"/>
    </source>
</evidence>
<dbReference type="PROSITE" id="PS50975">
    <property type="entry name" value="ATP_GRASP"/>
    <property type="match status" value="2"/>
</dbReference>
<dbReference type="InterPro" id="IPR005479">
    <property type="entry name" value="CPAse_ATP-bd"/>
</dbReference>
<dbReference type="InterPro" id="IPR036914">
    <property type="entry name" value="MGS-like_dom_sf"/>
</dbReference>
<protein>
    <submittedName>
        <fullName evidence="18">Carbamoyl-phosphate synthase large subunit</fullName>
        <ecNumber evidence="18">6.3.5.5</ecNumber>
    </submittedName>
</protein>
<dbReference type="OrthoDB" id="9804197at2"/>
<dbReference type="InterPro" id="IPR006275">
    <property type="entry name" value="CPSase_lsu"/>
</dbReference>
<gene>
    <name evidence="18" type="primary">carB</name>
    <name evidence="18" type="ORF">EXM22_07130</name>
</gene>
<dbReference type="Gene3D" id="3.40.50.20">
    <property type="match status" value="2"/>
</dbReference>
<dbReference type="PROSITE" id="PS51855">
    <property type="entry name" value="MGS"/>
    <property type="match status" value="1"/>
</dbReference>
<evidence type="ECO:0000256" key="15">
    <source>
        <dbReference type="PROSITE-ProRule" id="PRU00409"/>
    </source>
</evidence>
<keyword evidence="8 15" id="KW-0547">Nucleotide-binding</keyword>
<dbReference type="Pfam" id="PF25596">
    <property type="entry name" value="CPSase_L_D1"/>
    <property type="match status" value="2"/>
</dbReference>
<dbReference type="SUPFAM" id="SSF52335">
    <property type="entry name" value="Methylglyoxal synthase-like"/>
    <property type="match status" value="1"/>
</dbReference>
<evidence type="ECO:0000256" key="9">
    <source>
        <dbReference type="ARBA" id="ARBA00022840"/>
    </source>
</evidence>
<dbReference type="FunFam" id="3.40.50.20:FF:000001">
    <property type="entry name" value="Carbamoyl-phosphate synthase large chain"/>
    <property type="match status" value="2"/>
</dbReference>
<dbReference type="FunFam" id="3.30.470.20:FF:000007">
    <property type="entry name" value="Carbamoyl-phosphate synthase large chain"/>
    <property type="match status" value="1"/>
</dbReference>
<feature type="domain" description="MGS-like" evidence="17">
    <location>
        <begin position="937"/>
        <end position="1076"/>
    </location>
</feature>
<feature type="domain" description="ATP-grasp" evidence="16">
    <location>
        <begin position="672"/>
        <end position="863"/>
    </location>
</feature>
<evidence type="ECO:0000259" key="16">
    <source>
        <dbReference type="PROSITE" id="PS50975"/>
    </source>
</evidence>
<keyword evidence="10" id="KW-0460">Magnesium</keyword>
<keyword evidence="19" id="KW-1185">Reference proteome</keyword>
<dbReference type="GO" id="GO:0005737">
    <property type="term" value="C:cytoplasm"/>
    <property type="evidence" value="ECO:0007669"/>
    <property type="project" value="TreeGrafter"/>
</dbReference>
<dbReference type="NCBIfam" id="NF003671">
    <property type="entry name" value="PRK05294.1"/>
    <property type="match status" value="1"/>
</dbReference>
<dbReference type="InterPro" id="IPR016185">
    <property type="entry name" value="PreATP-grasp_dom_sf"/>
</dbReference>
<sequence>MPARKDIHKILIIGSGPIIIGQACEFDYSGTQAVKALKEEGYEVILVNPNPATVMTTPGIADRIYVEPLSVKYLTEIISKERPDAVLSTMGGQTALNLTLDLAEEGVLEKYGVEVIGANTESIFKAEDRGEFKKVVESLGLESPRSIVTKTVAGALKLEKEVGLPLVIRPSFTLGGMGGSIAYDHEGLKDLVEKALQASPVGEALIEESLIGWKEFEMEVMRDKMDNAIIVCSIENIDPMGVHTGDSITIAPIQTLDDRAFQKMRTASIDILRAIGVDCGGSNVQFAVKPDTGRMIVIEMNPRVSRSSALASKATGFPIAHCSAKLAVGFTLDEVTNEITGKTASCFEPVLDYCAVKVPRFETEKFPTGYSALGTQMKSVGEALALGRTALEALNKAIRASETGFDGISELRVSEKELESILTTAHPRRLLGAYTWIKWNPKGSLDALAEKTGFNSWFLYQLQKQVKLENRIAAAADLDKELMLEAKQTGLSDGRIAELRSESPASVTALREEQGLEANYHFVDSCAGEINAQTPYFYSTWGEVDEGAPTGDEGIIILASGPNRIGQGLEFDTCCTLASISLREEGFKTIMINSNPETVSTDFNISDRLYLEPLTAESVKQIMKKEQVQKIVVQLGGQTPLNMVEELEASGAQVVGTSVENINKAEDRKLFSESMTKLCLNQPRNKSAYSREEVVQFSKDIGFPVLLRPSFVLGGRSMFIAYSVEELDIFLSKGIVISQDRPVLVDQFLEDAFEYDLDAVSDGKNVYIGGIMQHIEAAGIHSGDSACVFPPYKSTPEILKEMTDAAVSIAREFKVQGFLNIQFAVKDDQLYILEVNPRASRTVPFLSKTSGVNLIEAAVKVWSGTDLMNQGLVDKETGIGQGSCQTGWAVKEAVFSFDRFAGLDPILGPEMKSTGEAIGIGESYGEAFAKVQAAVGCYLPTSGRVFVTVSDKDKQTILPIIKDLVEMGFEIAATRGTADFLYKNGIFSEVILKLHQGHPSVVDHMSSGRIDMLINTPLGRNSQMEDEEIRTEAVRRKIPYTTTTSAAQAAVIGIQYLMSERIHSQPLPEPLKKKAL</sequence>
<keyword evidence="11" id="KW-0665">Pyrimidine biosynthesis</keyword>
<dbReference type="GO" id="GO:0006526">
    <property type="term" value="P:L-arginine biosynthetic process"/>
    <property type="evidence" value="ECO:0007669"/>
    <property type="project" value="UniProtKB-KW"/>
</dbReference>
<dbReference type="GO" id="GO:0046872">
    <property type="term" value="F:metal ion binding"/>
    <property type="evidence" value="ECO:0007669"/>
    <property type="project" value="UniProtKB-KW"/>
</dbReference>
<keyword evidence="3" id="KW-0055">Arginine biosynthesis</keyword>
<keyword evidence="4 18" id="KW-0436">Ligase</keyword>
<comment type="similarity">
    <text evidence="2">Belongs to the CarB family.</text>
</comment>
<dbReference type="EMBL" id="CP036150">
    <property type="protein sequence ID" value="QEN07771.1"/>
    <property type="molecule type" value="Genomic_DNA"/>
</dbReference>
<dbReference type="KEGG" id="ock:EXM22_07130"/>
<evidence type="ECO:0000313" key="19">
    <source>
        <dbReference type="Proteomes" id="UP000324209"/>
    </source>
</evidence>
<dbReference type="NCBIfam" id="NF009455">
    <property type="entry name" value="PRK12815.1"/>
    <property type="match status" value="1"/>
</dbReference>
<evidence type="ECO:0000256" key="13">
    <source>
        <dbReference type="ARBA" id="ARBA00047359"/>
    </source>
</evidence>
<keyword evidence="12" id="KW-0464">Manganese</keyword>
<dbReference type="InterPro" id="IPR036897">
    <property type="entry name" value="CarbamoylP_synth_lsu_oligo_sf"/>
</dbReference>
<dbReference type="Gene3D" id="3.40.50.1380">
    <property type="entry name" value="Methylglyoxal synthase-like domain"/>
    <property type="match status" value="1"/>
</dbReference>
<dbReference type="PANTHER" id="PTHR11405">
    <property type="entry name" value="CARBAMOYLTRANSFERASE FAMILY MEMBER"/>
    <property type="match status" value="1"/>
</dbReference>
<keyword evidence="5" id="KW-0028">Amino-acid biosynthesis</keyword>
<dbReference type="InterPro" id="IPR011607">
    <property type="entry name" value="MGS-like_dom"/>
</dbReference>
<comment type="pathway">
    <text evidence="1">Amino-acid biosynthesis; L-arginine biosynthesis; carbamoyl phosphate from bicarbonate: step 1/1.</text>
</comment>
<evidence type="ECO:0000256" key="4">
    <source>
        <dbReference type="ARBA" id="ARBA00022598"/>
    </source>
</evidence>
<dbReference type="Gene3D" id="1.10.1030.10">
    <property type="entry name" value="Carbamoyl-phosphate synthetase, large subunit oligomerisation domain"/>
    <property type="match status" value="1"/>
</dbReference>
<dbReference type="GO" id="GO:0004087">
    <property type="term" value="F:carbamoyl-phosphate synthase (ammonia) activity"/>
    <property type="evidence" value="ECO:0007669"/>
    <property type="project" value="UniProtKB-EC"/>
</dbReference>
<dbReference type="InterPro" id="IPR005483">
    <property type="entry name" value="CPSase_dom"/>
</dbReference>
<dbReference type="FunFam" id="3.30.470.20:FF:000026">
    <property type="entry name" value="Carbamoyl-phosphate synthase large chain"/>
    <property type="match status" value="1"/>
</dbReference>
<proteinExistence type="inferred from homology"/>
<dbReference type="EC" id="6.3.5.5" evidence="18"/>
<keyword evidence="6" id="KW-0479">Metal-binding</keyword>
<dbReference type="SUPFAM" id="SSF52440">
    <property type="entry name" value="PreATP-grasp domain"/>
    <property type="match status" value="2"/>
</dbReference>
<evidence type="ECO:0000256" key="2">
    <source>
        <dbReference type="ARBA" id="ARBA00009799"/>
    </source>
</evidence>
<dbReference type="InterPro" id="IPR005480">
    <property type="entry name" value="CPSase_lsu_oligo"/>
</dbReference>
<dbReference type="InterPro" id="IPR013815">
    <property type="entry name" value="ATP_grasp_subdomain_1"/>
</dbReference>
<dbReference type="GO" id="GO:0004088">
    <property type="term" value="F:carbamoyl-phosphate synthase (glutamine-hydrolyzing) activity"/>
    <property type="evidence" value="ECO:0007669"/>
    <property type="project" value="UniProtKB-EC"/>
</dbReference>
<dbReference type="Pfam" id="PF02786">
    <property type="entry name" value="CPSase_L_D2"/>
    <property type="match status" value="2"/>
</dbReference>
<dbReference type="Pfam" id="PF02142">
    <property type="entry name" value="MGS"/>
    <property type="match status" value="1"/>
</dbReference>
<dbReference type="GO" id="GO:0006541">
    <property type="term" value="P:glutamine metabolic process"/>
    <property type="evidence" value="ECO:0007669"/>
    <property type="project" value="TreeGrafter"/>
</dbReference>
<dbReference type="PROSITE" id="PS51257">
    <property type="entry name" value="PROKAR_LIPOPROTEIN"/>
    <property type="match status" value="1"/>
</dbReference>
<dbReference type="PRINTS" id="PR00098">
    <property type="entry name" value="CPSASE"/>
</dbReference>
<dbReference type="Gene3D" id="3.30.1490.20">
    <property type="entry name" value="ATP-grasp fold, A domain"/>
    <property type="match status" value="2"/>
</dbReference>
<dbReference type="Gene3D" id="3.30.470.20">
    <property type="entry name" value="ATP-grasp fold, B domain"/>
    <property type="match status" value="2"/>
</dbReference>
<name>A0A5C1QJK5_9SPIO</name>
<dbReference type="NCBIfam" id="TIGR01369">
    <property type="entry name" value="CPSaseII_lrg"/>
    <property type="match status" value="1"/>
</dbReference>
<dbReference type="CDD" id="cd01424">
    <property type="entry name" value="MGS_CPS_II"/>
    <property type="match status" value="1"/>
</dbReference>
<dbReference type="SMART" id="SM01096">
    <property type="entry name" value="CPSase_L_D3"/>
    <property type="match status" value="1"/>
</dbReference>
<dbReference type="PANTHER" id="PTHR11405:SF53">
    <property type="entry name" value="CARBAMOYL-PHOSPHATE SYNTHASE [AMMONIA], MITOCHONDRIAL"/>
    <property type="match status" value="1"/>
</dbReference>
<evidence type="ECO:0000256" key="5">
    <source>
        <dbReference type="ARBA" id="ARBA00022605"/>
    </source>
</evidence>
<evidence type="ECO:0000256" key="1">
    <source>
        <dbReference type="ARBA" id="ARBA00005077"/>
    </source>
</evidence>
<evidence type="ECO:0000313" key="18">
    <source>
        <dbReference type="EMBL" id="QEN07771.1"/>
    </source>
</evidence>
<reference evidence="18 19" key="1">
    <citation type="submission" date="2019-02" db="EMBL/GenBank/DDBJ databases">
        <title>Complete Genome Sequence and Methylome Analysis of free living Spirochaetas.</title>
        <authorList>
            <person name="Fomenkov A."/>
            <person name="Dubinina G."/>
            <person name="Leshcheva N."/>
            <person name="Mikheeva N."/>
            <person name="Grabovich M."/>
            <person name="Vincze T."/>
            <person name="Roberts R.J."/>
        </authorList>
    </citation>
    <scope>NUCLEOTIDE SEQUENCE [LARGE SCALE GENOMIC DNA]</scope>
    <source>
        <strain evidence="18 19">K2</strain>
    </source>
</reference>
<dbReference type="PROSITE" id="PS00867">
    <property type="entry name" value="CPSASE_2"/>
    <property type="match status" value="2"/>
</dbReference>
<dbReference type="SUPFAM" id="SSF56059">
    <property type="entry name" value="Glutathione synthetase ATP-binding domain-like"/>
    <property type="match status" value="2"/>
</dbReference>
<keyword evidence="9 15" id="KW-0067">ATP-binding</keyword>
<comment type="catalytic activity">
    <reaction evidence="13">
        <text>hydrogencarbonate + NH4(+) + 2 ATP = carbamoyl phosphate + 2 ADP + phosphate + 2 H(+)</text>
        <dbReference type="Rhea" id="RHEA:18029"/>
        <dbReference type="ChEBI" id="CHEBI:15378"/>
        <dbReference type="ChEBI" id="CHEBI:17544"/>
        <dbReference type="ChEBI" id="CHEBI:28938"/>
        <dbReference type="ChEBI" id="CHEBI:30616"/>
        <dbReference type="ChEBI" id="CHEBI:43474"/>
        <dbReference type="ChEBI" id="CHEBI:58228"/>
        <dbReference type="ChEBI" id="CHEBI:456216"/>
        <dbReference type="EC" id="6.3.4.16"/>
    </reaction>
</comment>